<keyword evidence="5" id="KW-0653">Protein transport</keyword>
<comment type="similarity">
    <text evidence="5">Belongs to the TatC family.</text>
</comment>
<feature type="transmembrane region" description="Helical" evidence="5">
    <location>
        <begin position="268"/>
        <end position="286"/>
    </location>
</feature>
<dbReference type="NCBIfam" id="TIGR00945">
    <property type="entry name" value="tatC"/>
    <property type="match status" value="1"/>
</dbReference>
<dbReference type="Pfam" id="PF00902">
    <property type="entry name" value="TatC"/>
    <property type="match status" value="1"/>
</dbReference>
<dbReference type="PANTHER" id="PTHR30371">
    <property type="entry name" value="SEC-INDEPENDENT PROTEIN TRANSLOCASE PROTEIN TATC"/>
    <property type="match status" value="1"/>
</dbReference>
<dbReference type="GO" id="GO:0033281">
    <property type="term" value="C:TAT protein transport complex"/>
    <property type="evidence" value="ECO:0007669"/>
    <property type="project" value="UniProtKB-UniRule"/>
</dbReference>
<comment type="subunit">
    <text evidence="5">Forms a complex with TatA.</text>
</comment>
<feature type="transmembrane region" description="Helical" evidence="5">
    <location>
        <begin position="124"/>
        <end position="144"/>
    </location>
</feature>
<comment type="caution">
    <text evidence="6">The sequence shown here is derived from an EMBL/GenBank/DDBJ whole genome shotgun (WGS) entry which is preliminary data.</text>
</comment>
<keyword evidence="5" id="KW-0813">Transport</keyword>
<evidence type="ECO:0000256" key="4">
    <source>
        <dbReference type="ARBA" id="ARBA00023136"/>
    </source>
</evidence>
<dbReference type="GO" id="GO:0009977">
    <property type="term" value="F:proton motive force dependent protein transmembrane transporter activity"/>
    <property type="evidence" value="ECO:0007669"/>
    <property type="project" value="TreeGrafter"/>
</dbReference>
<keyword evidence="5" id="KW-0811">Translocation</keyword>
<dbReference type="EMBL" id="JAACAK010000017">
    <property type="protein sequence ID" value="NIR73914.1"/>
    <property type="molecule type" value="Genomic_DNA"/>
</dbReference>
<dbReference type="PANTHER" id="PTHR30371:SF0">
    <property type="entry name" value="SEC-INDEPENDENT PROTEIN TRANSLOCASE PROTEIN TATC, CHLOROPLASTIC-RELATED"/>
    <property type="match status" value="1"/>
</dbReference>
<keyword evidence="5" id="KW-1003">Cell membrane</keyword>
<name>A0AAE4Z512_9BACT</name>
<keyword evidence="3 5" id="KW-1133">Transmembrane helix</keyword>
<dbReference type="PROSITE" id="PS01218">
    <property type="entry name" value="TATC"/>
    <property type="match status" value="1"/>
</dbReference>
<protein>
    <recommendedName>
        <fullName evidence="5">Sec-independent protein translocase protein TatC</fullName>
    </recommendedName>
</protein>
<feature type="transmembrane region" description="Helical" evidence="5">
    <location>
        <begin position="211"/>
        <end position="234"/>
    </location>
</feature>
<keyword evidence="2 5" id="KW-0812">Transmembrane</keyword>
<evidence type="ECO:0000256" key="1">
    <source>
        <dbReference type="ARBA" id="ARBA00004141"/>
    </source>
</evidence>
<accession>A0AAE4Z512</accession>
<proteinExistence type="inferred from homology"/>
<feature type="transmembrane region" description="Helical" evidence="5">
    <location>
        <begin position="69"/>
        <end position="87"/>
    </location>
</feature>
<dbReference type="Proteomes" id="UP000702544">
    <property type="component" value="Unassembled WGS sequence"/>
</dbReference>
<comment type="function">
    <text evidence="5">Part of the twin-arginine translocation (Tat) system that transports large folded proteins containing a characteristic twin-arginine motif in their signal peptide across membranes.</text>
</comment>
<dbReference type="PRINTS" id="PR01840">
    <property type="entry name" value="TATCFAMILY"/>
</dbReference>
<organism evidence="6 7">
    <name type="scientific">Candidatus Kutchimonas denitrificans</name>
    <dbReference type="NCBI Taxonomy" id="3056748"/>
    <lineage>
        <taxon>Bacteria</taxon>
        <taxon>Pseudomonadati</taxon>
        <taxon>Gemmatimonadota</taxon>
        <taxon>Gemmatimonadia</taxon>
        <taxon>Candidatus Palauibacterales</taxon>
        <taxon>Candidatus Palauibacteraceae</taxon>
        <taxon>Candidatus Kutchimonas</taxon>
    </lineage>
</organism>
<dbReference type="InterPro" id="IPR002033">
    <property type="entry name" value="TatC"/>
</dbReference>
<dbReference type="AlphaFoldDB" id="A0AAE4Z512"/>
<evidence type="ECO:0000256" key="3">
    <source>
        <dbReference type="ARBA" id="ARBA00022989"/>
    </source>
</evidence>
<evidence type="ECO:0000256" key="5">
    <source>
        <dbReference type="HAMAP-Rule" id="MF_00902"/>
    </source>
</evidence>
<feature type="transmembrane region" description="Helical" evidence="5">
    <location>
        <begin position="246"/>
        <end position="262"/>
    </location>
</feature>
<sequence>MRWLLTGPQITAWLGSLAWGRIGLTSALVALYFLGFYIAARGPGQRAPRARGTGEMPFLEHLEELRWRLIWVGISVLILSVAGFFLVTELDVIGLLKRPIEPLVPDGQLLFTSPTEPMTVTLKLSFVVGIVLGVPIIVYHTWGFMSPALLQREREVAIPAVIGGFLLFLLGVAMAYFLVLPLGLRFLLGFQTQALNPIITIGEYLKFATRLILAFGIIFELPLVSVLLAMLGLITADTLKRYRRHAIVGVAALSAILTPADVGTMLMMMAPLVLLYEVSILLVAVMDRRRVAYTSRESGSE</sequence>
<evidence type="ECO:0000256" key="2">
    <source>
        <dbReference type="ARBA" id="ARBA00022692"/>
    </source>
</evidence>
<dbReference type="InterPro" id="IPR019820">
    <property type="entry name" value="Sec-indep_translocase_CS"/>
</dbReference>
<gene>
    <name evidence="5 6" type="primary">tatC</name>
    <name evidence="6" type="ORF">GWO12_02180</name>
</gene>
<dbReference type="GO" id="GO:0065002">
    <property type="term" value="P:intracellular protein transmembrane transport"/>
    <property type="evidence" value="ECO:0007669"/>
    <property type="project" value="TreeGrafter"/>
</dbReference>
<keyword evidence="4 5" id="KW-0472">Membrane</keyword>
<dbReference type="GO" id="GO:0043953">
    <property type="term" value="P:protein transport by the Tat complex"/>
    <property type="evidence" value="ECO:0007669"/>
    <property type="project" value="UniProtKB-UniRule"/>
</dbReference>
<reference evidence="6 7" key="1">
    <citation type="submission" date="2020-01" db="EMBL/GenBank/DDBJ databases">
        <title>Genomes assembled from Gulf of Kutch pelagic sediment metagenomes.</title>
        <authorList>
            <person name="Chandrashekar M."/>
            <person name="Mahajan M.S."/>
            <person name="Dave K.J."/>
            <person name="Vatsa P."/>
            <person name="Nathani N.M."/>
        </authorList>
    </citation>
    <scope>NUCLEOTIDE SEQUENCE [LARGE SCALE GENOMIC DNA]</scope>
    <source>
        <strain evidence="6">KS3-K002</strain>
    </source>
</reference>
<evidence type="ECO:0000313" key="6">
    <source>
        <dbReference type="EMBL" id="NIR73914.1"/>
    </source>
</evidence>
<evidence type="ECO:0000313" key="7">
    <source>
        <dbReference type="Proteomes" id="UP000702544"/>
    </source>
</evidence>
<comment type="subcellular location">
    <subcellularLocation>
        <location evidence="5">Cell membrane</location>
        <topology evidence="5">Multi-pass membrane protein</topology>
    </subcellularLocation>
    <subcellularLocation>
        <location evidence="1">Membrane</location>
        <topology evidence="1">Multi-pass membrane protein</topology>
    </subcellularLocation>
</comment>
<feature type="transmembrane region" description="Helical" evidence="5">
    <location>
        <begin position="156"/>
        <end position="179"/>
    </location>
</feature>
<dbReference type="HAMAP" id="MF_00902">
    <property type="entry name" value="TatC"/>
    <property type="match status" value="1"/>
</dbReference>
<feature type="transmembrane region" description="Helical" evidence="5">
    <location>
        <begin position="20"/>
        <end position="40"/>
    </location>
</feature>